<gene>
    <name evidence="2" type="ORF">METZ01_LOCUS216681</name>
</gene>
<organism evidence="2">
    <name type="scientific">marine metagenome</name>
    <dbReference type="NCBI Taxonomy" id="408172"/>
    <lineage>
        <taxon>unclassified sequences</taxon>
        <taxon>metagenomes</taxon>
        <taxon>ecological metagenomes</taxon>
    </lineage>
</organism>
<reference evidence="2" key="1">
    <citation type="submission" date="2018-05" db="EMBL/GenBank/DDBJ databases">
        <authorList>
            <person name="Lanie J.A."/>
            <person name="Ng W.-L."/>
            <person name="Kazmierczak K.M."/>
            <person name="Andrzejewski T.M."/>
            <person name="Davidsen T.M."/>
            <person name="Wayne K.J."/>
            <person name="Tettelin H."/>
            <person name="Glass J.I."/>
            <person name="Rusch D."/>
            <person name="Podicherti R."/>
            <person name="Tsui H.-C.T."/>
            <person name="Winkler M.E."/>
        </authorList>
    </citation>
    <scope>NUCLEOTIDE SEQUENCE</scope>
</reference>
<dbReference type="EMBL" id="UINC01050632">
    <property type="protein sequence ID" value="SVB63827.1"/>
    <property type="molecule type" value="Genomic_DNA"/>
</dbReference>
<proteinExistence type="predicted"/>
<feature type="compositionally biased region" description="Basic residues" evidence="1">
    <location>
        <begin position="63"/>
        <end position="76"/>
    </location>
</feature>
<name>A0A382FNZ2_9ZZZZ</name>
<sequence length="84" mass="9052">MSVKNSVRAGGGNFAFLVADIAETVWQAEIETIGIARPEYGTLIANCDFQLAADQHAAITSPSRRRLSSRKTRSTKSLRPSATS</sequence>
<evidence type="ECO:0000256" key="1">
    <source>
        <dbReference type="SAM" id="MobiDB-lite"/>
    </source>
</evidence>
<evidence type="ECO:0000313" key="2">
    <source>
        <dbReference type="EMBL" id="SVB63827.1"/>
    </source>
</evidence>
<feature type="region of interest" description="Disordered" evidence="1">
    <location>
        <begin position="60"/>
        <end position="84"/>
    </location>
</feature>
<dbReference type="AlphaFoldDB" id="A0A382FNZ2"/>
<accession>A0A382FNZ2</accession>
<protein>
    <submittedName>
        <fullName evidence="2">Uncharacterized protein</fullName>
    </submittedName>
</protein>